<evidence type="ECO:0000313" key="2">
    <source>
        <dbReference type="EMBL" id="CAD7418201.1"/>
    </source>
</evidence>
<dbReference type="AlphaFoldDB" id="A0A7R9DNT5"/>
<name>A0A7R9DNT5_TIMCR</name>
<sequence length="165" mass="18044">MPPLGILFSSESNRLQTKSRNSGKAPFTFPISRRSVSRTRPSSADRVILLVMTVELVTAIIVPEDKPTSPQLNKKLTYPSHTGVFHQPLVAIDKQYSTLDSHHHPGGKPLPLVHQAASSSHSHEGQATSTNQGGGHKHHKHHKGGEAEHHKHQLVANTLSCHDPE</sequence>
<reference evidence="2" key="1">
    <citation type="submission" date="2020-11" db="EMBL/GenBank/DDBJ databases">
        <authorList>
            <person name="Tran Van P."/>
        </authorList>
    </citation>
    <scope>NUCLEOTIDE SEQUENCE</scope>
</reference>
<evidence type="ECO:0000256" key="1">
    <source>
        <dbReference type="SAM" id="MobiDB-lite"/>
    </source>
</evidence>
<feature type="compositionally biased region" description="Polar residues" evidence="1">
    <location>
        <begin position="116"/>
        <end position="131"/>
    </location>
</feature>
<gene>
    <name evidence="2" type="ORF">TCEB3V08_LOCUS13239</name>
</gene>
<organism evidence="2">
    <name type="scientific">Timema cristinae</name>
    <name type="common">Walking stick</name>
    <dbReference type="NCBI Taxonomy" id="61476"/>
    <lineage>
        <taxon>Eukaryota</taxon>
        <taxon>Metazoa</taxon>
        <taxon>Ecdysozoa</taxon>
        <taxon>Arthropoda</taxon>
        <taxon>Hexapoda</taxon>
        <taxon>Insecta</taxon>
        <taxon>Pterygota</taxon>
        <taxon>Neoptera</taxon>
        <taxon>Polyneoptera</taxon>
        <taxon>Phasmatodea</taxon>
        <taxon>Timematodea</taxon>
        <taxon>Timematoidea</taxon>
        <taxon>Timematidae</taxon>
        <taxon>Timema</taxon>
    </lineage>
</organism>
<feature type="region of interest" description="Disordered" evidence="1">
    <location>
        <begin position="98"/>
        <end position="151"/>
    </location>
</feature>
<proteinExistence type="predicted"/>
<accession>A0A7R9DNT5</accession>
<protein>
    <submittedName>
        <fullName evidence="2">Uncharacterized protein</fullName>
    </submittedName>
</protein>
<dbReference type="EMBL" id="OC335201">
    <property type="protein sequence ID" value="CAD7418201.1"/>
    <property type="molecule type" value="Genomic_DNA"/>
</dbReference>